<dbReference type="Proteomes" id="UP001257909">
    <property type="component" value="Unassembled WGS sequence"/>
</dbReference>
<keyword evidence="2" id="KW-1185">Reference proteome</keyword>
<comment type="caution">
    <text evidence="1">The sequence shown here is derived from an EMBL/GenBank/DDBJ whole genome shotgun (WGS) entry which is preliminary data.</text>
</comment>
<gene>
    <name evidence="1" type="ORF">J2W69_002007</name>
</gene>
<proteinExistence type="predicted"/>
<evidence type="ECO:0000313" key="2">
    <source>
        <dbReference type="Proteomes" id="UP001257909"/>
    </source>
</evidence>
<protein>
    <submittedName>
        <fullName evidence="1">Uncharacterized protein</fullName>
    </submittedName>
</protein>
<sequence>MPQTLSTMDQTKEWLFFALTLDEVIKAEKQQHPDHSTLTALRHLISYAATDNWPAYLTEYDNSYQLLSKQLTAQDENKLLNLLLDFSKPLKDFTPEWEYQTELLTKDTALETDAAVPLSFSGQATVQAELDVYNKADAATDHQLEIRLSQALVRLGLDGVLSTNFGTGTVPLANGSWGLSAKSEKKASYDLFFAAPEQEDLIQVLPKAISALPTWADLDSALQQLNEPYAPQRISLTLAGSVEAKTELSVGQQLIRNFAKAGADANAPGVQLNVAATLSSSLLLSGAFELILTRLNATELEVKLTRTKAHEKQAGLTLGGSLQVTGAEQLAEKLLTETTDPEPLLEQLKQLANPYALLQEKVKTSLSTAENPLLVQLSALLFNLTEPEDVNAELQNYLQLQITDLLSKHFDPWQADSPQLINKLVASLTAQPELQQKLSTLLTPELNKLTTEVRQTLQQQLEQWAQQVIEQSQLLKKLDAAGLKLQDLVTLPAPLQAVLKRSQNWLTSYGQKRQALAEAITQASERQLGLSFMASVQQNNQSQTLCSFVVSQSSAISRALFKSCLTGQLKSLPELLKGAIAEGSISQVEYLFKQQFNQTSTTGLTFDLFGFELSWQKVVSYGAVFAVDMHGHVVAAKSTADISARFKFLGEQREASLTSIEELIDAQSAPRLQGSLTLSYSYSEEKLKADDATEFFNSLVAAGLASQGLNSRALALLDSGSARQQNSWRNVSLNLALQLSTAQLFSLTEQNPDQVFATACAIQFEVAELIVPWWKNGKYYEKYSDWTQNLAALRQLAKSNTAPNFIGPDSGGITVRDYERLIWQVARGADGWQNYLQQLKIVRQSFQTPAGLSYEQLQQISKEMSTALSRWVVSKDALNKDRISWRIAALALLLCHSCRLDPLQVTVLEIKQGATKTLQHSLLK</sequence>
<reference evidence="1 2" key="1">
    <citation type="submission" date="2023-07" db="EMBL/GenBank/DDBJ databases">
        <title>Sorghum-associated microbial communities from plants grown in Nebraska, USA.</title>
        <authorList>
            <person name="Schachtman D."/>
        </authorList>
    </citation>
    <scope>NUCLEOTIDE SEQUENCE [LARGE SCALE GENOMIC DNA]</scope>
    <source>
        <strain evidence="1 2">4138</strain>
    </source>
</reference>
<dbReference type="RefSeq" id="WP_310277532.1">
    <property type="nucleotide sequence ID" value="NZ_JAVDWR010000005.1"/>
</dbReference>
<organism evidence="1 2">
    <name type="scientific">Rheinheimera soli</name>
    <dbReference type="NCBI Taxonomy" id="443616"/>
    <lineage>
        <taxon>Bacteria</taxon>
        <taxon>Pseudomonadati</taxon>
        <taxon>Pseudomonadota</taxon>
        <taxon>Gammaproteobacteria</taxon>
        <taxon>Chromatiales</taxon>
        <taxon>Chromatiaceae</taxon>
        <taxon>Rheinheimera</taxon>
    </lineage>
</organism>
<name>A0ABU1VZB1_9GAMM</name>
<accession>A0ABU1VZB1</accession>
<evidence type="ECO:0000313" key="1">
    <source>
        <dbReference type="EMBL" id="MDR7121066.1"/>
    </source>
</evidence>
<dbReference type="EMBL" id="JAVDWR010000005">
    <property type="protein sequence ID" value="MDR7121066.1"/>
    <property type="molecule type" value="Genomic_DNA"/>
</dbReference>